<evidence type="ECO:0000313" key="4">
    <source>
        <dbReference type="Proteomes" id="UP001597036"/>
    </source>
</evidence>
<dbReference type="EMBL" id="JBHTHQ010000021">
    <property type="protein sequence ID" value="MFD0704820.1"/>
    <property type="molecule type" value="Genomic_DNA"/>
</dbReference>
<name>A0ABW2Y3G9_9BIFI</name>
<dbReference type="SUPFAM" id="SSF102405">
    <property type="entry name" value="MCP/YpsA-like"/>
    <property type="match status" value="1"/>
</dbReference>
<dbReference type="RefSeq" id="WP_377938533.1">
    <property type="nucleotide sequence ID" value="NZ_JBHTHQ010000021.1"/>
</dbReference>
<comment type="caution">
    <text evidence="3">The sequence shown here is derived from an EMBL/GenBank/DDBJ whole genome shotgun (WGS) entry which is preliminary data.</text>
</comment>
<evidence type="ECO:0000313" key="3">
    <source>
        <dbReference type="EMBL" id="MFD0704820.1"/>
    </source>
</evidence>
<feature type="domain" description="Smf/DprA SLOG" evidence="2">
    <location>
        <begin position="117"/>
        <end position="336"/>
    </location>
</feature>
<organism evidence="3 4">
    <name type="scientific">Alloscardovia venturai</name>
    <dbReference type="NCBI Taxonomy" id="1769421"/>
    <lineage>
        <taxon>Bacteria</taxon>
        <taxon>Bacillati</taxon>
        <taxon>Actinomycetota</taxon>
        <taxon>Actinomycetes</taxon>
        <taxon>Bifidobacteriales</taxon>
        <taxon>Bifidobacteriaceae</taxon>
        <taxon>Alloscardovia</taxon>
    </lineage>
</organism>
<proteinExistence type="inferred from homology"/>
<dbReference type="PANTHER" id="PTHR43022">
    <property type="entry name" value="PROTEIN SMF"/>
    <property type="match status" value="1"/>
</dbReference>
<dbReference type="Proteomes" id="UP001597036">
    <property type="component" value="Unassembled WGS sequence"/>
</dbReference>
<dbReference type="InterPro" id="IPR003488">
    <property type="entry name" value="DprA"/>
</dbReference>
<accession>A0ABW2Y3G9</accession>
<dbReference type="PANTHER" id="PTHR43022:SF1">
    <property type="entry name" value="PROTEIN SMF"/>
    <property type="match status" value="1"/>
</dbReference>
<dbReference type="Gene3D" id="3.40.50.450">
    <property type="match status" value="1"/>
</dbReference>
<gene>
    <name evidence="3" type="ORF">ACFQY8_03545</name>
</gene>
<evidence type="ECO:0000259" key="2">
    <source>
        <dbReference type="Pfam" id="PF02481"/>
    </source>
</evidence>
<dbReference type="Pfam" id="PF02481">
    <property type="entry name" value="DNA_processg_A"/>
    <property type="match status" value="1"/>
</dbReference>
<keyword evidence="4" id="KW-1185">Reference proteome</keyword>
<dbReference type="InterPro" id="IPR057666">
    <property type="entry name" value="DrpA_SLOG"/>
</dbReference>
<evidence type="ECO:0000256" key="1">
    <source>
        <dbReference type="ARBA" id="ARBA00006525"/>
    </source>
</evidence>
<reference evidence="4" key="1">
    <citation type="journal article" date="2019" name="Int. J. Syst. Evol. Microbiol.">
        <title>The Global Catalogue of Microorganisms (GCM) 10K type strain sequencing project: providing services to taxonomists for standard genome sequencing and annotation.</title>
        <authorList>
            <consortium name="The Broad Institute Genomics Platform"/>
            <consortium name="The Broad Institute Genome Sequencing Center for Infectious Disease"/>
            <person name="Wu L."/>
            <person name="Ma J."/>
        </authorList>
    </citation>
    <scope>NUCLEOTIDE SEQUENCE [LARGE SCALE GENOMIC DNA]</scope>
    <source>
        <strain evidence="4">CCM 8604</strain>
    </source>
</reference>
<comment type="similarity">
    <text evidence="1">Belongs to the DprA/Smf family.</text>
</comment>
<sequence>MSFIPKPSLQATSRGLLTLIANGSDPVMSHLIHTFENGDVVKLVHRLQELAILYERSFMVPDYNDLSCLLRKQDEHGSLMRALDKCIVPWLIALRPYAHMSFSALSCTLTQNYNYWLICPHESCWPEQFSDLPLHTDEDVPLCLWGLGDMHALVSCPEPISIVGSRNVDAYGRTTAFNAAKSAANHGHLVISGGAMGTDAAAHWGAISADENSHCAGRTIAIMAGGLNHIGPARNATLFQRIQEYDGAIISELPPNVIPEPYRFLKRNRLIAAMSSVTLIAQAQHRSGALNTATWAADLNRTVVAAPGNINTPYNTGCNRLIYDGKASILVSAHSLEDFCHSPHERLMPSTDIEINPPQPALLNQ</sequence>
<protein>
    <submittedName>
        <fullName evidence="3">DNA-processing protein DprA</fullName>
    </submittedName>
</protein>